<dbReference type="Pfam" id="PF18667">
    <property type="entry name" value="BppU_IgG"/>
    <property type="match status" value="1"/>
</dbReference>
<evidence type="ECO:0000259" key="1">
    <source>
        <dbReference type="Pfam" id="PF18667"/>
    </source>
</evidence>
<proteinExistence type="predicted"/>
<protein>
    <recommendedName>
        <fullName evidence="1">Baseplate upper protein immunoglobulin like domain-containing protein</fullName>
    </recommendedName>
</protein>
<feature type="domain" description="Baseplate upper protein immunoglobulin like" evidence="1">
    <location>
        <begin position="54"/>
        <end position="119"/>
    </location>
</feature>
<dbReference type="RefSeq" id="WP_150204108.1">
    <property type="nucleotide sequence ID" value="NZ_CP043939.1"/>
</dbReference>
<gene>
    <name evidence="2" type="ORF">F0161_06670</name>
</gene>
<keyword evidence="3" id="KW-1185">Reference proteome</keyword>
<dbReference type="KEGG" id="lnn:F0161_06670"/>
<dbReference type="InterPro" id="IPR041531">
    <property type="entry name" value="BppU_IgG"/>
</dbReference>
<organism evidence="2 3">
    <name type="scientific">Paucilactobacillus nenjiangensis</name>
    <dbReference type="NCBI Taxonomy" id="1296540"/>
    <lineage>
        <taxon>Bacteria</taxon>
        <taxon>Bacillati</taxon>
        <taxon>Bacillota</taxon>
        <taxon>Bacilli</taxon>
        <taxon>Lactobacillales</taxon>
        <taxon>Lactobacillaceae</taxon>
        <taxon>Paucilactobacillus</taxon>
    </lineage>
</organism>
<dbReference type="Gene3D" id="2.60.40.10">
    <property type="entry name" value="Immunoglobulins"/>
    <property type="match status" value="1"/>
</dbReference>
<dbReference type="InterPro" id="IPR013783">
    <property type="entry name" value="Ig-like_fold"/>
</dbReference>
<dbReference type="EMBL" id="CP043939">
    <property type="protein sequence ID" value="QER67570.1"/>
    <property type="molecule type" value="Genomic_DNA"/>
</dbReference>
<reference evidence="2 3" key="1">
    <citation type="submission" date="2019-09" db="EMBL/GenBank/DDBJ databases">
        <title>Complete Genome Sequence of Lactobacillus nenjiangensis SH-Y15, isolated from sauerkraut.</title>
        <authorList>
            <person name="Yang H."/>
        </authorList>
    </citation>
    <scope>NUCLEOTIDE SEQUENCE [LARGE SCALE GENOMIC DNA]</scope>
    <source>
        <strain evidence="2 3">SH-Y15</strain>
    </source>
</reference>
<dbReference type="OrthoDB" id="2299998at2"/>
<evidence type="ECO:0000313" key="2">
    <source>
        <dbReference type="EMBL" id="QER67570.1"/>
    </source>
</evidence>
<sequence>MNYKVYQGTELKQTVTSKTAVMNGLQPNLTYEFGVQPNDGTRDGTKVTTSVTTRGIRFNIPKTLTIGSTITLRYEEYSLGIVPIGNEPSGYFGGGNRQNLSAKVISTANGSSVVEVAGNVIEVGGKNLLPSPHQDTVIDDTANTGTNGWSFHVFNFTQQPKIGDHITVSAEGILTGRGDLSTYGVVLYDSYQSNGGARSDSKRLTAGERSSATLEVNNLNGTGDTTLLIYAGNINDTEGKKNVIHHLKVEPGTIATPYASFVDGDTFAAQPDGTCALFSEYKALYY</sequence>
<dbReference type="Proteomes" id="UP000325295">
    <property type="component" value="Chromosome"/>
</dbReference>
<accession>A0A5P1X0Z8</accession>
<dbReference type="AlphaFoldDB" id="A0A5P1X0Z8"/>
<name>A0A5P1X0Z8_9LACO</name>
<evidence type="ECO:0000313" key="3">
    <source>
        <dbReference type="Proteomes" id="UP000325295"/>
    </source>
</evidence>